<dbReference type="Gene3D" id="3.10.310.30">
    <property type="match status" value="1"/>
</dbReference>
<reference evidence="3 4" key="1">
    <citation type="submission" date="2014-12" db="EMBL/GenBank/DDBJ databases">
        <title>Genome sequence of Methanobrevibacter arboriphilicus DH1, DSM1125.</title>
        <authorList>
            <person name="Poehlein A."/>
            <person name="Thauer R.K."/>
            <person name="Seedorf H."/>
            <person name="Daniel R."/>
        </authorList>
    </citation>
    <scope>NUCLEOTIDE SEQUENCE [LARGE SCALE GENOMIC DNA]</scope>
    <source>
        <strain evidence="3 4">DH1</strain>
    </source>
</reference>
<dbReference type="OrthoDB" id="36101at2157"/>
<dbReference type="GO" id="GO:0003676">
    <property type="term" value="F:nucleic acid binding"/>
    <property type="evidence" value="ECO:0007669"/>
    <property type="project" value="InterPro"/>
</dbReference>
<dbReference type="InterPro" id="IPR038763">
    <property type="entry name" value="DHH_sf"/>
</dbReference>
<feature type="domain" description="DHH-CID" evidence="2">
    <location>
        <begin position="195"/>
        <end position="272"/>
    </location>
</feature>
<protein>
    <submittedName>
        <fullName evidence="3">Single-stranded-DNA-specific exonuclease</fullName>
    </submittedName>
</protein>
<organism evidence="3 4">
    <name type="scientific">Methanobrevibacter arboriphilus JCM 13429 = DSM 1125</name>
    <dbReference type="NCBI Taxonomy" id="1300164"/>
    <lineage>
        <taxon>Archaea</taxon>
        <taxon>Methanobacteriati</taxon>
        <taxon>Methanobacteriota</taxon>
        <taxon>Methanomada group</taxon>
        <taxon>Methanobacteria</taxon>
        <taxon>Methanobacteriales</taxon>
        <taxon>Methanobacteriaceae</taxon>
        <taxon>Methanobrevibacter</taxon>
    </lineage>
</organism>
<dbReference type="SUPFAM" id="SSF64182">
    <property type="entry name" value="DHH phosphoesterases"/>
    <property type="match status" value="1"/>
</dbReference>
<dbReference type="GO" id="GO:0004527">
    <property type="term" value="F:exonuclease activity"/>
    <property type="evidence" value="ECO:0007669"/>
    <property type="project" value="UniProtKB-KW"/>
</dbReference>
<dbReference type="Pfam" id="PF21763">
    <property type="entry name" value="DHH_CID"/>
    <property type="match status" value="1"/>
</dbReference>
<name>A0A1V6N280_METAZ</name>
<dbReference type="Gene3D" id="3.90.1640.30">
    <property type="match status" value="1"/>
</dbReference>
<proteinExistence type="predicted"/>
<dbReference type="InterPro" id="IPR003156">
    <property type="entry name" value="DHHA1_dom"/>
</dbReference>
<dbReference type="PANTHER" id="PTHR30255">
    <property type="entry name" value="SINGLE-STRANDED-DNA-SPECIFIC EXONUCLEASE RECJ"/>
    <property type="match status" value="1"/>
</dbReference>
<gene>
    <name evidence="3" type="primary">recJ</name>
    <name evidence="3" type="ORF">MBBAR_8c00120</name>
</gene>
<dbReference type="Pfam" id="PF02272">
    <property type="entry name" value="DHHA1"/>
    <property type="match status" value="1"/>
</dbReference>
<dbReference type="InterPro" id="IPR051673">
    <property type="entry name" value="SSDNA_exonuclease_RecJ"/>
</dbReference>
<comment type="caution">
    <text evidence="3">The sequence shown here is derived from an EMBL/GenBank/DDBJ whole genome shotgun (WGS) entry which is preliminary data.</text>
</comment>
<evidence type="ECO:0000313" key="3">
    <source>
        <dbReference type="EMBL" id="OQD58789.1"/>
    </source>
</evidence>
<sequence length="468" mass="52640">MEKLPLKMKQLFNKAKLMIESSEDIKIYSHNDCDGISAGAILSTILDRREKDHDIEIVSLDKLENLEIENELTLFSDLGSGQEVDKLANNDSKIIILDHHPPIRDLNYRDKVSYNYLEINPLHHGIDGSYHVSGGGLSYLLAREFGYADLSWIGVLAAIGDMQNSSSGKLEGLNSIILNDSVNQGYVQSFNDLSLYGRQTRPLFVALSYFSDVNLPITNNRTESIALMKDLGIPRKVGDRSRTLSDLDISEKGKLFSELVKMLSKEVPKRYIHYVPKLVASDSYEFMMEENHTFLRDAAEFSTAMNACTRNNREDIALEILKGNRTDALDQLEIISKEHRRYLAQNIHRIEEEDMIKNLDNIQYFDGNGIKSQVVGTIAGMILSYGDWRKPMIGFTQISDEDENLKVSLRCSRLLAYDGIHFGNIIRKVSKSIGGSGGGHSVACGAYIPLDKKEEFLSTFNNQLNGIL</sequence>
<dbReference type="EMBL" id="JXMW01000008">
    <property type="protein sequence ID" value="OQD58789.1"/>
    <property type="molecule type" value="Genomic_DNA"/>
</dbReference>
<evidence type="ECO:0000313" key="4">
    <source>
        <dbReference type="Proteomes" id="UP000191661"/>
    </source>
</evidence>
<dbReference type="InterPro" id="IPR048515">
    <property type="entry name" value="DHH_CID"/>
</dbReference>
<feature type="domain" description="DHHA1" evidence="1">
    <location>
        <begin position="364"/>
        <end position="464"/>
    </location>
</feature>
<keyword evidence="4" id="KW-1185">Reference proteome</keyword>
<evidence type="ECO:0000259" key="1">
    <source>
        <dbReference type="Pfam" id="PF02272"/>
    </source>
</evidence>
<dbReference type="InterPro" id="IPR053584">
    <property type="entry name" value="RecJ_exonuclease"/>
</dbReference>
<accession>A0A1V6N280</accession>
<dbReference type="PANTHER" id="PTHR30255:SF3">
    <property type="entry name" value="SINGLE-STRANDED-DNA-SPECIFIC EXONUCLEASE RECJ"/>
    <property type="match status" value="1"/>
</dbReference>
<dbReference type="Proteomes" id="UP000191661">
    <property type="component" value="Unassembled WGS sequence"/>
</dbReference>
<dbReference type="RefSeq" id="WP_080460319.1">
    <property type="nucleotide sequence ID" value="NZ_JXMW01000008.1"/>
</dbReference>
<keyword evidence="3" id="KW-0378">Hydrolase</keyword>
<dbReference type="AlphaFoldDB" id="A0A1V6N280"/>
<evidence type="ECO:0000259" key="2">
    <source>
        <dbReference type="Pfam" id="PF21763"/>
    </source>
</evidence>
<keyword evidence="3" id="KW-0540">Nuclease</keyword>
<dbReference type="NCBIfam" id="NF040701">
    <property type="entry name" value="RecJ_Meth"/>
    <property type="match status" value="1"/>
</dbReference>
<keyword evidence="3" id="KW-0269">Exonuclease</keyword>